<organism evidence="2">
    <name type="scientific">uncultured Caudovirales phage</name>
    <dbReference type="NCBI Taxonomy" id="2100421"/>
    <lineage>
        <taxon>Viruses</taxon>
        <taxon>Duplodnaviria</taxon>
        <taxon>Heunggongvirae</taxon>
        <taxon>Uroviricota</taxon>
        <taxon>Caudoviricetes</taxon>
        <taxon>Peduoviridae</taxon>
        <taxon>Maltschvirus</taxon>
        <taxon>Maltschvirus maltsch</taxon>
    </lineage>
</organism>
<reference evidence="2" key="1">
    <citation type="submission" date="2020-04" db="EMBL/GenBank/DDBJ databases">
        <authorList>
            <person name="Chiriac C."/>
            <person name="Salcher M."/>
            <person name="Ghai R."/>
            <person name="Kavagutti S V."/>
        </authorList>
    </citation>
    <scope>NUCLEOTIDE SEQUENCE</scope>
</reference>
<sequence>MITDTKMDIRWVDKPEVAGWQKIKPDFQRDMKPVNKKLLQVDKYIAANHAVPGTIILGIVGDKIVIVDGRHRLSRFMLSSESKARIATRTEYADTMADLAVVYEIENSQLFSFISDDRLRSIATHSRPFAKLLRTFKDIGCNDKGKLSATTLLKAWHLSNRGTPGPSPVLAEDVVHLLETSSEYAELLSRFLTMCFAAWGRDKEHGSMWSSVNLALCAWLWRNTVVTPSSAKIPRITDRQFMNGLMSLATDNRYSDFIKGRRLSKRDRAPVYTRIKSIVAARLADDMSKPISLPSPDWTR</sequence>
<proteinExistence type="predicted"/>
<name>A0A6J5LPJ7_9CAUD</name>
<dbReference type="EMBL" id="LR796294">
    <property type="protein sequence ID" value="CAB4135143.1"/>
    <property type="molecule type" value="Genomic_DNA"/>
</dbReference>
<evidence type="ECO:0000313" key="1">
    <source>
        <dbReference type="EMBL" id="CAB4131721.1"/>
    </source>
</evidence>
<evidence type="ECO:0000313" key="2">
    <source>
        <dbReference type="EMBL" id="CAB4135143.1"/>
    </source>
</evidence>
<dbReference type="EMBL" id="LR796249">
    <property type="protein sequence ID" value="CAB4131721.1"/>
    <property type="molecule type" value="Genomic_DNA"/>
</dbReference>
<gene>
    <name evidence="1" type="ORF">UFOVP127_236</name>
    <name evidence="2" type="ORF">UFOVP276_99</name>
</gene>
<protein>
    <submittedName>
        <fullName evidence="2">Uncharacterized protein</fullName>
    </submittedName>
</protein>
<accession>A0A6J5LPJ7</accession>